<protein>
    <submittedName>
        <fullName evidence="1">Uncharacterized protein</fullName>
    </submittedName>
</protein>
<organism evidence="1 2">
    <name type="scientific">Hypoxylon rubiginosum</name>
    <dbReference type="NCBI Taxonomy" id="110542"/>
    <lineage>
        <taxon>Eukaryota</taxon>
        <taxon>Fungi</taxon>
        <taxon>Dikarya</taxon>
        <taxon>Ascomycota</taxon>
        <taxon>Pezizomycotina</taxon>
        <taxon>Sordariomycetes</taxon>
        <taxon>Xylariomycetidae</taxon>
        <taxon>Xylariales</taxon>
        <taxon>Hypoxylaceae</taxon>
        <taxon>Hypoxylon</taxon>
    </lineage>
</organism>
<keyword evidence="2" id="KW-1185">Reference proteome</keyword>
<accession>A0ACB9YSV8</accession>
<comment type="caution">
    <text evidence="1">The sequence shown here is derived from an EMBL/GenBank/DDBJ whole genome shotgun (WGS) entry which is preliminary data.</text>
</comment>
<name>A0ACB9YSV8_9PEZI</name>
<reference evidence="1 2" key="1">
    <citation type="journal article" date="2022" name="New Phytol.">
        <title>Ecological generalism drives hyperdiversity of secondary metabolite gene clusters in xylarialean endophytes.</title>
        <authorList>
            <person name="Franco M.E.E."/>
            <person name="Wisecaver J.H."/>
            <person name="Arnold A.E."/>
            <person name="Ju Y.M."/>
            <person name="Slot J.C."/>
            <person name="Ahrendt S."/>
            <person name="Moore L.P."/>
            <person name="Eastman K.E."/>
            <person name="Scott K."/>
            <person name="Konkel Z."/>
            <person name="Mondo S.J."/>
            <person name="Kuo A."/>
            <person name="Hayes R.D."/>
            <person name="Haridas S."/>
            <person name="Andreopoulos B."/>
            <person name="Riley R."/>
            <person name="LaButti K."/>
            <person name="Pangilinan J."/>
            <person name="Lipzen A."/>
            <person name="Amirebrahimi M."/>
            <person name="Yan J."/>
            <person name="Adam C."/>
            <person name="Keymanesh K."/>
            <person name="Ng V."/>
            <person name="Louie K."/>
            <person name="Northen T."/>
            <person name="Drula E."/>
            <person name="Henrissat B."/>
            <person name="Hsieh H.M."/>
            <person name="Youens-Clark K."/>
            <person name="Lutzoni F."/>
            <person name="Miadlikowska J."/>
            <person name="Eastwood D.C."/>
            <person name="Hamelin R.C."/>
            <person name="Grigoriev I.V."/>
            <person name="U'Ren J.M."/>
        </authorList>
    </citation>
    <scope>NUCLEOTIDE SEQUENCE [LARGE SCALE GENOMIC DNA]</scope>
    <source>
        <strain evidence="1 2">CBS 119005</strain>
    </source>
</reference>
<dbReference type="Proteomes" id="UP001497700">
    <property type="component" value="Unassembled WGS sequence"/>
</dbReference>
<proteinExistence type="predicted"/>
<gene>
    <name evidence="1" type="ORF">F4820DRAFT_463730</name>
</gene>
<evidence type="ECO:0000313" key="1">
    <source>
        <dbReference type="EMBL" id="KAI4862276.1"/>
    </source>
</evidence>
<dbReference type="EMBL" id="MU393529">
    <property type="protein sequence ID" value="KAI4862276.1"/>
    <property type="molecule type" value="Genomic_DNA"/>
</dbReference>
<sequence length="349" mass="38085">MFWSSLLAFTALANAAPQTTPIKGPGDNSLVRFGCSQVVIERLDPLVNPGVNPSPHLHQNAFNASIPSSDVSELASCTTCSFSEDFSNYWTANLYFKARNGTFKRVPQVPNRFLEGSQGGVTVYYLSPHKNSVTAFKPGFRMLVGDSMRREKKEGMDTQSCFRCFTGPDFQGDNYGPCGDPKLDTEGFPAVPCLGGIRSNIHFPTCWDGERLDSPSHQDHITYPVGGPSSFATTGECPSTHPVKIPQLMLEIVWDTTAYNNPEDWPEDGSQPFYLSTGDNTGFGQHADYVFGWKNDALQKLMDGACFGDACEGVLKQDFSEANKCSVPNTVDEITEGWLEQLPGDGSGA</sequence>
<evidence type="ECO:0000313" key="2">
    <source>
        <dbReference type="Proteomes" id="UP001497700"/>
    </source>
</evidence>